<dbReference type="GO" id="GO:0046872">
    <property type="term" value="F:metal ion binding"/>
    <property type="evidence" value="ECO:0007669"/>
    <property type="project" value="UniProtKB-KW"/>
</dbReference>
<name>A0A845B1M1_9SPHN</name>
<keyword evidence="3" id="KW-0378">Hydrolase</keyword>
<evidence type="ECO:0000256" key="4">
    <source>
        <dbReference type="ARBA" id="ARBA00022833"/>
    </source>
</evidence>
<sequence length="223" mass="23660">MDCGLATDCLQRTSGAGVDAGDDTDRLCNPVYRTVLFSAAGPRAGAVGASPAHRAIWPVPLVDRPGAQPAGAQAGPVAQPLGRQDIPAREVPAANMFSDAAFVGSPVFLQYLKAHFSGASEERFHATYCDGYGRYLDDEVLAIGTSDLVMTRARALFGRALALGASGLLLAHNHPSGRCHPSSEDLIATDRVRDIARALDIVLLDHLILTCSQIYSIRMGEYL</sequence>
<gene>
    <name evidence="7" type="ORF">GRI65_06325</name>
</gene>
<organism evidence="7 8">
    <name type="scientific">Allopontixanthobacter sediminis</name>
    <dbReference type="NCBI Taxonomy" id="1689985"/>
    <lineage>
        <taxon>Bacteria</taxon>
        <taxon>Pseudomonadati</taxon>
        <taxon>Pseudomonadota</taxon>
        <taxon>Alphaproteobacteria</taxon>
        <taxon>Sphingomonadales</taxon>
        <taxon>Erythrobacteraceae</taxon>
        <taxon>Allopontixanthobacter</taxon>
    </lineage>
</organism>
<evidence type="ECO:0000259" key="6">
    <source>
        <dbReference type="PROSITE" id="PS50249"/>
    </source>
</evidence>
<dbReference type="AlphaFoldDB" id="A0A845B1M1"/>
<keyword evidence="8" id="KW-1185">Reference proteome</keyword>
<evidence type="ECO:0000313" key="7">
    <source>
        <dbReference type="EMBL" id="MXP44066.1"/>
    </source>
</evidence>
<keyword evidence="4" id="KW-0862">Zinc</keyword>
<dbReference type="InterPro" id="IPR020891">
    <property type="entry name" value="UPF0758_CS"/>
</dbReference>
<keyword evidence="2" id="KW-0479">Metal-binding</keyword>
<evidence type="ECO:0000256" key="3">
    <source>
        <dbReference type="ARBA" id="ARBA00022801"/>
    </source>
</evidence>
<dbReference type="OrthoDB" id="152963at2"/>
<proteinExistence type="predicted"/>
<dbReference type="Gene3D" id="3.40.140.10">
    <property type="entry name" value="Cytidine Deaminase, domain 2"/>
    <property type="match status" value="1"/>
</dbReference>
<evidence type="ECO:0000256" key="2">
    <source>
        <dbReference type="ARBA" id="ARBA00022723"/>
    </source>
</evidence>
<keyword evidence="5" id="KW-0482">Metalloprotease</keyword>
<dbReference type="EMBL" id="WTYL01000002">
    <property type="protein sequence ID" value="MXP44066.1"/>
    <property type="molecule type" value="Genomic_DNA"/>
</dbReference>
<dbReference type="Proteomes" id="UP000431922">
    <property type="component" value="Unassembled WGS sequence"/>
</dbReference>
<keyword evidence="1" id="KW-0645">Protease</keyword>
<dbReference type="Pfam" id="PF04002">
    <property type="entry name" value="RadC"/>
    <property type="match status" value="1"/>
</dbReference>
<dbReference type="PANTHER" id="PTHR30471">
    <property type="entry name" value="DNA REPAIR PROTEIN RADC"/>
    <property type="match status" value="1"/>
</dbReference>
<dbReference type="GO" id="GO:0008237">
    <property type="term" value="F:metallopeptidase activity"/>
    <property type="evidence" value="ECO:0007669"/>
    <property type="project" value="UniProtKB-KW"/>
</dbReference>
<dbReference type="InterPro" id="IPR001405">
    <property type="entry name" value="UPF0758"/>
</dbReference>
<protein>
    <recommendedName>
        <fullName evidence="6">MPN domain-containing protein</fullName>
    </recommendedName>
</protein>
<accession>A0A845B1M1</accession>
<reference evidence="7 8" key="1">
    <citation type="submission" date="2019-12" db="EMBL/GenBank/DDBJ databases">
        <title>Genomic-based taxomic classification of the family Erythrobacteraceae.</title>
        <authorList>
            <person name="Xu L."/>
        </authorList>
    </citation>
    <scope>NUCLEOTIDE SEQUENCE [LARGE SCALE GENOMIC DNA]</scope>
    <source>
        <strain evidence="7 8">KCTC 42453</strain>
    </source>
</reference>
<comment type="caution">
    <text evidence="7">The sequence shown here is derived from an EMBL/GenBank/DDBJ whole genome shotgun (WGS) entry which is preliminary data.</text>
</comment>
<evidence type="ECO:0000256" key="5">
    <source>
        <dbReference type="ARBA" id="ARBA00023049"/>
    </source>
</evidence>
<dbReference type="GO" id="GO:0006508">
    <property type="term" value="P:proteolysis"/>
    <property type="evidence" value="ECO:0007669"/>
    <property type="project" value="UniProtKB-KW"/>
</dbReference>
<feature type="domain" description="MPN" evidence="6">
    <location>
        <begin position="101"/>
        <end position="223"/>
    </location>
</feature>
<dbReference type="PANTHER" id="PTHR30471:SF3">
    <property type="entry name" value="UPF0758 PROTEIN YEES-RELATED"/>
    <property type="match status" value="1"/>
</dbReference>
<dbReference type="InterPro" id="IPR025657">
    <property type="entry name" value="RadC_JAB"/>
</dbReference>
<dbReference type="PROSITE" id="PS50249">
    <property type="entry name" value="MPN"/>
    <property type="match status" value="1"/>
</dbReference>
<dbReference type="InterPro" id="IPR037518">
    <property type="entry name" value="MPN"/>
</dbReference>
<dbReference type="PROSITE" id="PS01302">
    <property type="entry name" value="UPF0758"/>
    <property type="match status" value="1"/>
</dbReference>
<evidence type="ECO:0000256" key="1">
    <source>
        <dbReference type="ARBA" id="ARBA00022670"/>
    </source>
</evidence>
<evidence type="ECO:0000313" key="8">
    <source>
        <dbReference type="Proteomes" id="UP000431922"/>
    </source>
</evidence>